<feature type="region of interest" description="Disordered" evidence="1">
    <location>
        <begin position="1"/>
        <end position="30"/>
    </location>
</feature>
<keyword evidence="3" id="KW-1185">Reference proteome</keyword>
<gene>
    <name evidence="2" type="ORF">PVAG01_08653</name>
</gene>
<dbReference type="Proteomes" id="UP001629113">
    <property type="component" value="Unassembled WGS sequence"/>
</dbReference>
<organism evidence="2 3">
    <name type="scientific">Phlyctema vagabunda</name>
    <dbReference type="NCBI Taxonomy" id="108571"/>
    <lineage>
        <taxon>Eukaryota</taxon>
        <taxon>Fungi</taxon>
        <taxon>Dikarya</taxon>
        <taxon>Ascomycota</taxon>
        <taxon>Pezizomycotina</taxon>
        <taxon>Leotiomycetes</taxon>
        <taxon>Helotiales</taxon>
        <taxon>Dermateaceae</taxon>
        <taxon>Phlyctema</taxon>
    </lineage>
</organism>
<reference evidence="2 3" key="1">
    <citation type="submission" date="2024-06" db="EMBL/GenBank/DDBJ databases">
        <title>Complete genome of Phlyctema vagabunda strain 19-DSS-EL-015.</title>
        <authorList>
            <person name="Fiorenzani C."/>
        </authorList>
    </citation>
    <scope>NUCLEOTIDE SEQUENCE [LARGE SCALE GENOMIC DNA]</scope>
    <source>
        <strain evidence="2 3">19-DSS-EL-015</strain>
    </source>
</reference>
<evidence type="ECO:0000256" key="1">
    <source>
        <dbReference type="SAM" id="MobiDB-lite"/>
    </source>
</evidence>
<feature type="compositionally biased region" description="Acidic residues" evidence="1">
    <location>
        <begin position="12"/>
        <end position="28"/>
    </location>
</feature>
<protein>
    <submittedName>
        <fullName evidence="2">Uncharacterized protein</fullName>
    </submittedName>
</protein>
<feature type="region of interest" description="Disordered" evidence="1">
    <location>
        <begin position="134"/>
        <end position="155"/>
    </location>
</feature>
<proteinExistence type="predicted"/>
<dbReference type="EMBL" id="JBFCZG010000007">
    <property type="protein sequence ID" value="KAL3420154.1"/>
    <property type="molecule type" value="Genomic_DNA"/>
</dbReference>
<evidence type="ECO:0000313" key="2">
    <source>
        <dbReference type="EMBL" id="KAL3420154.1"/>
    </source>
</evidence>
<comment type="caution">
    <text evidence="2">The sequence shown here is derived from an EMBL/GenBank/DDBJ whole genome shotgun (WGS) entry which is preliminary data.</text>
</comment>
<evidence type="ECO:0000313" key="3">
    <source>
        <dbReference type="Proteomes" id="UP001629113"/>
    </source>
</evidence>
<name>A0ABR4PA06_9HELO</name>
<sequence>MGKDQGNPVLEEIPDSDAEDVEDSDESDDRNFAGIVCAHSTPDIEYQENESLQDTHNIWEVRDLQDAQDAEETNVAEGSLDAHHTTRKLSFAKRKRKIRETTIENPNRILLKQRATDNQPKHVLQNARINENRRRRRAMRTQEQNDRDAARAKGYKSKRSLAQLEKYRMADRSYKHAKANKVWEANHQYQRTPMRASDTIRELLARSRILATLRELAAEWYSVKSLQSCSIIICGRKSWTITEEEYEIMRDGNDIALGKFMNDFIGPVRVAYTESCVWHDHRAFEALPFAMRKPTDNCDDVVRSEDWNEIANGDFCRFVSSRPDREAVVVLIRGVDGVCINPDSWTGLQVRYPKLRIIVAMTMSFLVYSNNTL</sequence>
<accession>A0ABR4PA06</accession>